<dbReference type="Gene3D" id="1.10.530.10">
    <property type="match status" value="1"/>
</dbReference>
<evidence type="ECO:0000313" key="3">
    <source>
        <dbReference type="EMBL" id="MBA5604418.1"/>
    </source>
</evidence>
<dbReference type="RefSeq" id="WP_182214118.1">
    <property type="nucleotide sequence ID" value="NZ_JACEZS010000002.1"/>
</dbReference>
<name>A0A7W2EEF6_9BURK</name>
<dbReference type="EMBL" id="JACEZS010000002">
    <property type="protein sequence ID" value="MBA5604418.1"/>
    <property type="molecule type" value="Genomic_DNA"/>
</dbReference>
<protein>
    <submittedName>
        <fullName evidence="3">Glucosaminidase domain-containing protein</fullName>
    </submittedName>
</protein>
<dbReference type="PANTHER" id="PTHR33308">
    <property type="entry name" value="PEPTIDOGLYCAN HYDROLASE FLGJ"/>
    <property type="match status" value="1"/>
</dbReference>
<dbReference type="InterPro" id="IPR051056">
    <property type="entry name" value="Glycosyl_Hydrolase_73"/>
</dbReference>
<proteinExistence type="predicted"/>
<gene>
    <name evidence="3" type="ORF">H3H36_03460</name>
</gene>
<dbReference type="Pfam" id="PF01832">
    <property type="entry name" value="Glucosaminidase"/>
    <property type="match status" value="1"/>
</dbReference>
<dbReference type="PANTHER" id="PTHR33308:SF9">
    <property type="entry name" value="PEPTIDOGLYCAN HYDROLASE FLGJ"/>
    <property type="match status" value="1"/>
</dbReference>
<sequence length="266" mass="27049">MRQLDGTQATTPTAATVSNMQASRPAAALPAAFGGWSASAGGARFDATFRQVQDEVADFLAHGGGTAAAPSARPPSPGLDLSAAGLALRQQAQGGAIDGATAGVDTEVQQQFLASIQPWAEEAGARLGVSPNIVAAHAALESGWGQRPLRAGGADSYNLFGLKAGASWSGAVADATTTEYVHGAALKKVERFRSYPDPASAFRDYADMLSSNPRFQGALHAGDDAHAFARGLAHGGYATDPAYADKLGKLAARLQRGAASAVQSGD</sequence>
<feature type="domain" description="Mannosyl-glycoprotein endo-beta-N-acetylglucosamidase-like" evidence="2">
    <location>
        <begin position="99"/>
        <end position="255"/>
    </location>
</feature>
<evidence type="ECO:0000259" key="2">
    <source>
        <dbReference type="SMART" id="SM00047"/>
    </source>
</evidence>
<dbReference type="SMART" id="SM00047">
    <property type="entry name" value="LYZ2"/>
    <property type="match status" value="1"/>
</dbReference>
<reference evidence="3 4" key="1">
    <citation type="submission" date="2020-07" db="EMBL/GenBank/DDBJ databases">
        <title>Novel species isolated from subtropical streams in China.</title>
        <authorList>
            <person name="Lu H."/>
        </authorList>
    </citation>
    <scope>NUCLEOTIDE SEQUENCE [LARGE SCALE GENOMIC DNA]</scope>
    <source>
        <strain evidence="3 4">FT3S</strain>
    </source>
</reference>
<organism evidence="3 4">
    <name type="scientific">Rugamonas fusca</name>
    <dbReference type="NCBI Taxonomy" id="2758568"/>
    <lineage>
        <taxon>Bacteria</taxon>
        <taxon>Pseudomonadati</taxon>
        <taxon>Pseudomonadota</taxon>
        <taxon>Betaproteobacteria</taxon>
        <taxon>Burkholderiales</taxon>
        <taxon>Oxalobacteraceae</taxon>
        <taxon>Telluria group</taxon>
        <taxon>Rugamonas</taxon>
    </lineage>
</organism>
<dbReference type="AlphaFoldDB" id="A0A7W2EEF6"/>
<dbReference type="Gene3D" id="2.10.70.40">
    <property type="entry name" value="peptidoglycan hydrolase"/>
    <property type="match status" value="1"/>
</dbReference>
<dbReference type="Proteomes" id="UP000566711">
    <property type="component" value="Unassembled WGS sequence"/>
</dbReference>
<keyword evidence="4" id="KW-1185">Reference proteome</keyword>
<dbReference type="GO" id="GO:0004040">
    <property type="term" value="F:amidase activity"/>
    <property type="evidence" value="ECO:0007669"/>
    <property type="project" value="InterPro"/>
</dbReference>
<accession>A0A7W2EEF6</accession>
<dbReference type="GO" id="GO:0071973">
    <property type="term" value="P:bacterial-type flagellum-dependent cell motility"/>
    <property type="evidence" value="ECO:0007669"/>
    <property type="project" value="TreeGrafter"/>
</dbReference>
<dbReference type="PRINTS" id="PR01002">
    <property type="entry name" value="FLGFLGJ"/>
</dbReference>
<evidence type="ECO:0000313" key="4">
    <source>
        <dbReference type="Proteomes" id="UP000566711"/>
    </source>
</evidence>
<keyword evidence="1" id="KW-0378">Hydrolase</keyword>
<evidence type="ECO:0000256" key="1">
    <source>
        <dbReference type="ARBA" id="ARBA00022801"/>
    </source>
</evidence>
<dbReference type="InterPro" id="IPR002901">
    <property type="entry name" value="MGlyc_endo_b_GlcNAc-like_dom"/>
</dbReference>
<comment type="caution">
    <text evidence="3">The sequence shown here is derived from an EMBL/GenBank/DDBJ whole genome shotgun (WGS) entry which is preliminary data.</text>
</comment>